<comment type="caution">
    <text evidence="3">The sequence shown here is derived from an EMBL/GenBank/DDBJ whole genome shotgun (WGS) entry which is preliminary data.</text>
</comment>
<keyword evidence="4" id="KW-1185">Reference proteome</keyword>
<proteinExistence type="predicted"/>
<sequence length="297" mass="31262">MKFTKGLISSLALLAALGPVSAVAHSQWLLPSATQVEVSTNPQRPTYVTVDAASSNGLFYADHNAMRLTGLQITGPDGAAVEAENVSTGKLRATFDVKLLKPGTYRIASVNNSVMARYKKDGQDVNFRGTEETFAKEVPANAEGLTVSRNFGRVETFVTSGAPTDIKAIGKGLEILPLQPTTDLVLGEAAKFRVLVDGKPTSGLSIKIVPGGVRYRGALKDQVLKTDANGEFSIKWELAGAYWVNTSFPPRPEEDDDDAPAAGPAAGGQAGGMGGGQRGPAAPLRMSYSVTLEVMPQ</sequence>
<evidence type="ECO:0000256" key="1">
    <source>
        <dbReference type="SAM" id="MobiDB-lite"/>
    </source>
</evidence>
<reference evidence="3 4" key="1">
    <citation type="submission" date="2023-01" db="EMBL/GenBank/DDBJ databases">
        <title>Novel species of the genus Asticcacaulis isolated from rivers.</title>
        <authorList>
            <person name="Lu H."/>
        </authorList>
    </citation>
    <scope>NUCLEOTIDE SEQUENCE [LARGE SCALE GENOMIC DNA]</scope>
    <source>
        <strain evidence="3 4">LKC15W</strain>
    </source>
</reference>
<keyword evidence="2" id="KW-0732">Signal</keyword>
<accession>A0ABT5HLA1</accession>
<dbReference type="Proteomes" id="UP001218579">
    <property type="component" value="Unassembled WGS sequence"/>
</dbReference>
<name>A0ABT5HLA1_9CAUL</name>
<feature type="chain" id="PRO_5045841113" evidence="2">
    <location>
        <begin position="25"/>
        <end position="297"/>
    </location>
</feature>
<dbReference type="Pfam" id="PF10670">
    <property type="entry name" value="DUF4198"/>
    <property type="match status" value="1"/>
</dbReference>
<protein>
    <submittedName>
        <fullName evidence="3">DUF4198 domain-containing protein</fullName>
    </submittedName>
</protein>
<feature type="compositionally biased region" description="Gly residues" evidence="1">
    <location>
        <begin position="265"/>
        <end position="278"/>
    </location>
</feature>
<evidence type="ECO:0000313" key="4">
    <source>
        <dbReference type="Proteomes" id="UP001218579"/>
    </source>
</evidence>
<dbReference type="RefSeq" id="WP_272744730.1">
    <property type="nucleotide sequence ID" value="NZ_JAQQKV010000002.1"/>
</dbReference>
<feature type="signal peptide" evidence="2">
    <location>
        <begin position="1"/>
        <end position="24"/>
    </location>
</feature>
<dbReference type="InterPro" id="IPR019613">
    <property type="entry name" value="DUF4198"/>
</dbReference>
<evidence type="ECO:0000256" key="2">
    <source>
        <dbReference type="SAM" id="SignalP"/>
    </source>
</evidence>
<gene>
    <name evidence="3" type="ORF">PQU98_09630</name>
</gene>
<feature type="region of interest" description="Disordered" evidence="1">
    <location>
        <begin position="247"/>
        <end position="282"/>
    </location>
</feature>
<organism evidence="3 4">
    <name type="scientific">Asticcacaulis machinosus</name>
    <dbReference type="NCBI Taxonomy" id="2984211"/>
    <lineage>
        <taxon>Bacteria</taxon>
        <taxon>Pseudomonadati</taxon>
        <taxon>Pseudomonadota</taxon>
        <taxon>Alphaproteobacteria</taxon>
        <taxon>Caulobacterales</taxon>
        <taxon>Caulobacteraceae</taxon>
        <taxon>Asticcacaulis</taxon>
    </lineage>
</organism>
<dbReference type="EMBL" id="JAQQKV010000002">
    <property type="protein sequence ID" value="MDC7676389.1"/>
    <property type="molecule type" value="Genomic_DNA"/>
</dbReference>
<evidence type="ECO:0000313" key="3">
    <source>
        <dbReference type="EMBL" id="MDC7676389.1"/>
    </source>
</evidence>